<organism evidence="1 2">
    <name type="scientific">Brachionus plicatilis</name>
    <name type="common">Marine rotifer</name>
    <name type="synonym">Brachionus muelleri</name>
    <dbReference type="NCBI Taxonomy" id="10195"/>
    <lineage>
        <taxon>Eukaryota</taxon>
        <taxon>Metazoa</taxon>
        <taxon>Spiralia</taxon>
        <taxon>Gnathifera</taxon>
        <taxon>Rotifera</taxon>
        <taxon>Eurotatoria</taxon>
        <taxon>Monogononta</taxon>
        <taxon>Pseudotrocha</taxon>
        <taxon>Ploima</taxon>
        <taxon>Brachionidae</taxon>
        <taxon>Brachionus</taxon>
    </lineage>
</organism>
<dbReference type="Proteomes" id="UP000276133">
    <property type="component" value="Unassembled WGS sequence"/>
</dbReference>
<accession>A0A3M7QBJ5</accession>
<evidence type="ECO:0000313" key="2">
    <source>
        <dbReference type="Proteomes" id="UP000276133"/>
    </source>
</evidence>
<dbReference type="EMBL" id="REGN01006771">
    <property type="protein sequence ID" value="RNA08361.1"/>
    <property type="molecule type" value="Genomic_DNA"/>
</dbReference>
<sequence length="140" mass="16720">MNHFQYKLRTRKKINYTAGKRKRVPGTPNDSLKDFDHDLGVFARNFWCAEKFFACAGLVDPFFYWKYINHNIIPYLEIKLDLNYLQNKKAAQLQLIIVIFCQITEINENYREVKSCPENKNFFCYFRLEESSLVSSNKKN</sequence>
<proteinExistence type="predicted"/>
<protein>
    <submittedName>
        <fullName evidence="1">Uncharacterized protein</fullName>
    </submittedName>
</protein>
<evidence type="ECO:0000313" key="1">
    <source>
        <dbReference type="EMBL" id="RNA08361.1"/>
    </source>
</evidence>
<name>A0A3M7QBJ5_BRAPC</name>
<reference evidence="1 2" key="1">
    <citation type="journal article" date="2018" name="Sci. Rep.">
        <title>Genomic signatures of local adaptation to the degree of environmental predictability in rotifers.</title>
        <authorList>
            <person name="Franch-Gras L."/>
            <person name="Hahn C."/>
            <person name="Garcia-Roger E.M."/>
            <person name="Carmona M.J."/>
            <person name="Serra M."/>
            <person name="Gomez A."/>
        </authorList>
    </citation>
    <scope>NUCLEOTIDE SEQUENCE [LARGE SCALE GENOMIC DNA]</scope>
    <source>
        <strain evidence="1">HYR1</strain>
    </source>
</reference>
<gene>
    <name evidence="1" type="ORF">BpHYR1_005317</name>
</gene>
<comment type="caution">
    <text evidence="1">The sequence shown here is derived from an EMBL/GenBank/DDBJ whole genome shotgun (WGS) entry which is preliminary data.</text>
</comment>
<keyword evidence="2" id="KW-1185">Reference proteome</keyword>
<dbReference type="AlphaFoldDB" id="A0A3M7QBJ5"/>